<gene>
    <name evidence="1" type="ORF">C8D95_10828</name>
</gene>
<dbReference type="AlphaFoldDB" id="A0A316G3D8"/>
<name>A0A316G3D8_9RHOB</name>
<evidence type="ECO:0000313" key="1">
    <source>
        <dbReference type="EMBL" id="PWK55153.1"/>
    </source>
</evidence>
<dbReference type="RefSeq" id="WP_109760162.1">
    <property type="nucleotide sequence ID" value="NZ_CP034588.1"/>
</dbReference>
<sequence length="111" mass="12072">MTKTLNECRVAATHLAGLIEGLALMHNETNAKIWGDAIVSTTEIAAKLSKELMIDLDIVKGDHAMTENTYPRAEDDAERALYDIECLCRVGVAASNTTLDADSLLFSMDTL</sequence>
<dbReference type="Proteomes" id="UP000245390">
    <property type="component" value="Unassembled WGS sequence"/>
</dbReference>
<comment type="caution">
    <text evidence="1">The sequence shown here is derived from an EMBL/GenBank/DDBJ whole genome shotgun (WGS) entry which is preliminary data.</text>
</comment>
<keyword evidence="2" id="KW-1185">Reference proteome</keyword>
<evidence type="ECO:0000313" key="2">
    <source>
        <dbReference type="Proteomes" id="UP000245390"/>
    </source>
</evidence>
<proteinExistence type="predicted"/>
<dbReference type="KEGG" id="salo:EF888_07125"/>
<protein>
    <submittedName>
        <fullName evidence="1">Uncharacterized protein</fullName>
    </submittedName>
</protein>
<organism evidence="1 2">
    <name type="scientific">Silicimonas algicola</name>
    <dbReference type="NCBI Taxonomy" id="1826607"/>
    <lineage>
        <taxon>Bacteria</taxon>
        <taxon>Pseudomonadati</taxon>
        <taxon>Pseudomonadota</taxon>
        <taxon>Alphaproteobacteria</taxon>
        <taxon>Rhodobacterales</taxon>
        <taxon>Paracoccaceae</taxon>
    </lineage>
</organism>
<dbReference type="EMBL" id="QGGV01000008">
    <property type="protein sequence ID" value="PWK55153.1"/>
    <property type="molecule type" value="Genomic_DNA"/>
</dbReference>
<accession>A0A316G3D8</accession>
<reference evidence="1 2" key="1">
    <citation type="submission" date="2018-05" db="EMBL/GenBank/DDBJ databases">
        <title>Genomic Encyclopedia of Type Strains, Phase IV (KMG-IV): sequencing the most valuable type-strain genomes for metagenomic binning, comparative biology and taxonomic classification.</title>
        <authorList>
            <person name="Goeker M."/>
        </authorList>
    </citation>
    <scope>NUCLEOTIDE SEQUENCE [LARGE SCALE GENOMIC DNA]</scope>
    <source>
        <strain evidence="1 2">DSM 103371</strain>
    </source>
</reference>